<dbReference type="EMBL" id="CP003493">
    <property type="protein sequence ID" value="AFV87937.1"/>
    <property type="molecule type" value="Genomic_DNA"/>
</dbReference>
<evidence type="ECO:0000313" key="4">
    <source>
        <dbReference type="EMBL" id="AFV87937.1"/>
    </source>
</evidence>
<evidence type="ECO:0000256" key="2">
    <source>
        <dbReference type="ARBA" id="ARBA00022801"/>
    </source>
</evidence>
<organism evidence="4 5">
    <name type="scientific">Acidipropionibacterium acidipropionici (strain ATCC 4875 / DSM 20272 / JCM 6432 / NBRC 12425 / NCIMB 8070 / 4)</name>
    <name type="common">Propionibacterium acidipropionici</name>
    <dbReference type="NCBI Taxonomy" id="1171373"/>
    <lineage>
        <taxon>Bacteria</taxon>
        <taxon>Bacillati</taxon>
        <taxon>Actinomycetota</taxon>
        <taxon>Actinomycetes</taxon>
        <taxon>Propionibacteriales</taxon>
        <taxon>Propionibacteriaceae</taxon>
        <taxon>Acidipropionibacterium</taxon>
    </lineage>
</organism>
<dbReference type="AlphaFoldDB" id="K7S072"/>
<evidence type="ECO:0000313" key="5">
    <source>
        <dbReference type="Proteomes" id="UP000000214"/>
    </source>
</evidence>
<dbReference type="STRING" id="1171373.PACID_00860"/>
<keyword evidence="2" id="KW-0378">Hydrolase</keyword>
<name>K7S072_ACIA4</name>
<dbReference type="eggNOG" id="COG0726">
    <property type="taxonomic scope" value="Bacteria"/>
</dbReference>
<dbReference type="GO" id="GO:0005975">
    <property type="term" value="P:carbohydrate metabolic process"/>
    <property type="evidence" value="ECO:0007669"/>
    <property type="project" value="InterPro"/>
</dbReference>
<protein>
    <submittedName>
        <fullName evidence="4">Polysaccharide deacetylase</fullName>
    </submittedName>
</protein>
<dbReference type="Pfam" id="PF01522">
    <property type="entry name" value="Polysacc_deac_1"/>
    <property type="match status" value="1"/>
</dbReference>
<dbReference type="GO" id="GO:0016810">
    <property type="term" value="F:hydrolase activity, acting on carbon-nitrogen (but not peptide) bonds"/>
    <property type="evidence" value="ECO:0007669"/>
    <property type="project" value="InterPro"/>
</dbReference>
<dbReference type="SUPFAM" id="SSF88713">
    <property type="entry name" value="Glycoside hydrolase/deacetylase"/>
    <property type="match status" value="1"/>
</dbReference>
<sequence length="352" mass="37267">MADLGPVPSRRNRGIRITISALACVALGLTGCARSSGTASSGSSAASVGASASSATASATSPKPSPSSTTPAPFAAVGKYGVGDAVTHPTCPVPPSQHRTFKAPGKVVPDLPELSRGTDHGAAADKWVYPASSVQKWVTTPTTAPKNKKIAFITFDDGPTASMTPRELTNLEQARVPATFFMITPQLQDVQTSLLRRSLRDGNALAIHSYSHDYHYLFHGSASDKATHVSCDDDWAVAQARDVLGAGYYASGFRYPGGHMSWHNLRPADAALGRRGASWIDWNAESGDAEANPPRTPSGMVAYLKKTMAEEGNPRVLVILNHDAADKRLTAESMPSLIRYLKAQGYSFGVMN</sequence>
<dbReference type="GO" id="GO:0046872">
    <property type="term" value="F:metal ion binding"/>
    <property type="evidence" value="ECO:0007669"/>
    <property type="project" value="UniProtKB-KW"/>
</dbReference>
<dbReference type="Gene3D" id="3.20.20.370">
    <property type="entry name" value="Glycoside hydrolase/deacetylase"/>
    <property type="match status" value="1"/>
</dbReference>
<dbReference type="PANTHER" id="PTHR10587">
    <property type="entry name" value="GLYCOSYL TRANSFERASE-RELATED"/>
    <property type="match status" value="1"/>
</dbReference>
<evidence type="ECO:0000259" key="3">
    <source>
        <dbReference type="PROSITE" id="PS51677"/>
    </source>
</evidence>
<dbReference type="Proteomes" id="UP000000214">
    <property type="component" value="Chromosome"/>
</dbReference>
<reference evidence="4 5" key="1">
    <citation type="journal article" date="2012" name="BMC Genomics">
        <title>The genome sequence of Propionibacterium acidipropionici provides insights into its biotechnological and industrial potential.</title>
        <authorList>
            <person name="Parizzi L.P."/>
            <person name="Grassi M.C."/>
            <person name="Llerena L.A."/>
            <person name="Carazzolle M.F."/>
            <person name="Queiroz V.L."/>
            <person name="Lunardi I."/>
            <person name="Zeidler A.F."/>
            <person name="Teixeira P.J."/>
            <person name="Mieczkowski P."/>
            <person name="Rincones J."/>
            <person name="Pereira G.A."/>
        </authorList>
    </citation>
    <scope>NUCLEOTIDE SEQUENCE [LARGE SCALE GENOMIC DNA]</scope>
    <source>
        <strain evidence="5">ATCC 4875 / DSM 20272 / JCM 6432 / NBRC 12425 / NCIMB 8070</strain>
    </source>
</reference>
<feature type="domain" description="NodB homology" evidence="3">
    <location>
        <begin position="149"/>
        <end position="349"/>
    </location>
</feature>
<dbReference type="InterPro" id="IPR002509">
    <property type="entry name" value="NODB_dom"/>
</dbReference>
<dbReference type="GO" id="GO:0016020">
    <property type="term" value="C:membrane"/>
    <property type="evidence" value="ECO:0007669"/>
    <property type="project" value="TreeGrafter"/>
</dbReference>
<dbReference type="HOGENOM" id="CLU_021264_6_2_11"/>
<dbReference type="PATRIC" id="fig|1171373.8.peg.85"/>
<dbReference type="PANTHER" id="PTHR10587:SF133">
    <property type="entry name" value="CHITIN DEACETYLASE 1-RELATED"/>
    <property type="match status" value="1"/>
</dbReference>
<dbReference type="InterPro" id="IPR011330">
    <property type="entry name" value="Glyco_hydro/deAcase_b/a-brl"/>
</dbReference>
<evidence type="ECO:0000256" key="1">
    <source>
        <dbReference type="ARBA" id="ARBA00022723"/>
    </source>
</evidence>
<dbReference type="KEGG" id="pbo:PACID_00860"/>
<keyword evidence="1" id="KW-0479">Metal-binding</keyword>
<accession>K7S072</accession>
<gene>
    <name evidence="4" type="ordered locus">PACID_00860</name>
</gene>
<proteinExistence type="predicted"/>
<dbReference type="InterPro" id="IPR050248">
    <property type="entry name" value="Polysacc_deacetylase_ArnD"/>
</dbReference>
<dbReference type="PROSITE" id="PS51677">
    <property type="entry name" value="NODB"/>
    <property type="match status" value="1"/>
</dbReference>